<keyword evidence="2" id="KW-1185">Reference proteome</keyword>
<dbReference type="GO" id="GO:0006270">
    <property type="term" value="P:DNA replication initiation"/>
    <property type="evidence" value="ECO:0007669"/>
    <property type="project" value="InterPro"/>
</dbReference>
<protein>
    <submittedName>
        <fullName evidence="1">Replication protein P</fullName>
    </submittedName>
</protein>
<evidence type="ECO:0000313" key="2">
    <source>
        <dbReference type="Proteomes" id="UP001211544"/>
    </source>
</evidence>
<dbReference type="RefSeq" id="WP_269950524.1">
    <property type="nucleotide sequence ID" value="NZ_CP104759.1"/>
</dbReference>
<name>A0AAJ5QMD8_9GAMM</name>
<dbReference type="KEGG" id="kpie:N5580_18710"/>
<sequence length="165" mass="19296">MRSQRSSNCHSRASCSPFWPSPGQFIRWCKQDDYIAAGLPETETLYDLVMTYCARRDLYESPESYPWKSHAEYWLVTGLYSQMRVRNLSENELRQACSAELKKMLRRIRSGERIPAPRKQLAKLYVPVSNQTALCHINSVRNQLGLRKQHTRVHEIHTGQREGQQ</sequence>
<gene>
    <name evidence="1" type="ORF">N5580_18710</name>
</gene>
<proteinExistence type="predicted"/>
<dbReference type="InterPro" id="IPR009731">
    <property type="entry name" value="P-like"/>
</dbReference>
<dbReference type="Proteomes" id="UP001211544">
    <property type="component" value="Plasmid pGABEKP28_1"/>
</dbReference>
<evidence type="ECO:0000313" key="1">
    <source>
        <dbReference type="EMBL" id="WBG93117.1"/>
    </source>
</evidence>
<geneLocation type="plasmid" evidence="1 2">
    <name>pGABEKP28_1</name>
</geneLocation>
<reference evidence="1 2" key="1">
    <citation type="journal article" date="2022" name="J Glob Antimicrob Resist">
        <title>First complete genome of a multidrug resistant strain of the novel human pathogen Kalamiella piersonii (GABEKP28) identified in human saliva.</title>
        <authorList>
            <person name="McDonagh F."/>
            <person name="Singh N.K."/>
            <person name="Venkateswaran K."/>
            <person name="Lonappan A.M."/>
            <person name="Hallahan B."/>
            <person name="Tuohy A."/>
            <person name="Burke L."/>
            <person name="Kovarova A."/>
            <person name="Miliotis G."/>
        </authorList>
    </citation>
    <scope>NUCLEOTIDE SEQUENCE [LARGE SCALE GENOMIC DNA]</scope>
    <source>
        <strain evidence="1 2">GABEKP28</strain>
    </source>
</reference>
<organism evidence="1 2">
    <name type="scientific">Pantoea piersonii</name>
    <dbReference type="NCBI Taxonomy" id="2364647"/>
    <lineage>
        <taxon>Bacteria</taxon>
        <taxon>Pseudomonadati</taxon>
        <taxon>Pseudomonadota</taxon>
        <taxon>Gammaproteobacteria</taxon>
        <taxon>Enterobacterales</taxon>
        <taxon>Erwiniaceae</taxon>
        <taxon>Pantoea</taxon>
    </lineage>
</organism>
<dbReference type="AlphaFoldDB" id="A0AAJ5QMD8"/>
<keyword evidence="1" id="KW-0614">Plasmid</keyword>
<accession>A0AAJ5QMD8</accession>
<dbReference type="Pfam" id="PF06992">
    <property type="entry name" value="Phage_lambda_P"/>
    <property type="match status" value="1"/>
</dbReference>
<dbReference type="EMBL" id="CP104759">
    <property type="protein sequence ID" value="WBG93117.1"/>
    <property type="molecule type" value="Genomic_DNA"/>
</dbReference>